<sequence>MPEKYNVYSFCGCGSGKKLKFCCIDIVEDILKVGR</sequence>
<accession>A0A3B1DYE0</accession>
<name>A0A3B1DYE0_9ZZZZ</name>
<organism evidence="1">
    <name type="scientific">hydrothermal vent metagenome</name>
    <dbReference type="NCBI Taxonomy" id="652676"/>
    <lineage>
        <taxon>unclassified sequences</taxon>
        <taxon>metagenomes</taxon>
        <taxon>ecological metagenomes</taxon>
    </lineage>
</organism>
<gene>
    <name evidence="1" type="ORF">MNBD_PLANCTO02-540</name>
</gene>
<protein>
    <recommendedName>
        <fullName evidence="2">SEC-C motif domain protein</fullName>
    </recommendedName>
</protein>
<dbReference type="AlphaFoldDB" id="A0A3B1DYE0"/>
<dbReference type="EMBL" id="UOGL01000120">
    <property type="protein sequence ID" value="VAX37435.1"/>
    <property type="molecule type" value="Genomic_DNA"/>
</dbReference>
<evidence type="ECO:0008006" key="2">
    <source>
        <dbReference type="Google" id="ProtNLM"/>
    </source>
</evidence>
<dbReference type="SUPFAM" id="SSF103642">
    <property type="entry name" value="Sec-C motif"/>
    <property type="match status" value="1"/>
</dbReference>
<proteinExistence type="predicted"/>
<reference evidence="1" key="1">
    <citation type="submission" date="2018-06" db="EMBL/GenBank/DDBJ databases">
        <authorList>
            <person name="Zhirakovskaya E."/>
        </authorList>
    </citation>
    <scope>NUCLEOTIDE SEQUENCE</scope>
</reference>
<feature type="non-terminal residue" evidence="1">
    <location>
        <position position="35"/>
    </location>
</feature>
<evidence type="ECO:0000313" key="1">
    <source>
        <dbReference type="EMBL" id="VAX37435.1"/>
    </source>
</evidence>